<evidence type="ECO:0000256" key="3">
    <source>
        <dbReference type="ARBA" id="ARBA00022490"/>
    </source>
</evidence>
<keyword evidence="10" id="KW-0732">Signal</keyword>
<dbReference type="SMART" id="SM00245">
    <property type="entry name" value="TSPc"/>
    <property type="match status" value="1"/>
</dbReference>
<feature type="chain" id="PRO_5020729929" description="Tricorn protease homolog" evidence="10">
    <location>
        <begin position="21"/>
        <end position="1093"/>
    </location>
</feature>
<dbReference type="Pfam" id="PF14685">
    <property type="entry name" value="PDZ_Tricorn"/>
    <property type="match status" value="1"/>
</dbReference>
<dbReference type="Pfam" id="PF14684">
    <property type="entry name" value="Tricorn_C1"/>
    <property type="match status" value="1"/>
</dbReference>
<evidence type="ECO:0000256" key="4">
    <source>
        <dbReference type="ARBA" id="ARBA00022670"/>
    </source>
</evidence>
<keyword evidence="3 7" id="KW-0963">Cytoplasm</keyword>
<dbReference type="SUPFAM" id="SSF82171">
    <property type="entry name" value="DPP6 N-terminal domain-like"/>
    <property type="match status" value="1"/>
</dbReference>
<dbReference type="AlphaFoldDB" id="A0A4S4NVW6"/>
<dbReference type="Gene3D" id="3.30.750.44">
    <property type="match status" value="1"/>
</dbReference>
<dbReference type="GO" id="GO:0005737">
    <property type="term" value="C:cytoplasm"/>
    <property type="evidence" value="ECO:0007669"/>
    <property type="project" value="UniProtKB-SubCell"/>
</dbReference>
<dbReference type="InterPro" id="IPR029414">
    <property type="entry name" value="Tricorn_PDZ"/>
</dbReference>
<dbReference type="PANTHER" id="PTHR43253:SF1">
    <property type="entry name" value="TRICORN PROTEASE HOMOLOG 2-RELATED"/>
    <property type="match status" value="1"/>
</dbReference>
<evidence type="ECO:0000313" key="12">
    <source>
        <dbReference type="EMBL" id="THH40410.1"/>
    </source>
</evidence>
<comment type="similarity">
    <text evidence="2 7">Belongs to the peptidase S41B family.</text>
</comment>
<feature type="compositionally biased region" description="Basic and acidic residues" evidence="9">
    <location>
        <begin position="558"/>
        <end position="573"/>
    </location>
</feature>
<evidence type="ECO:0000256" key="9">
    <source>
        <dbReference type="SAM" id="MobiDB-lite"/>
    </source>
</evidence>
<dbReference type="InterPro" id="IPR015943">
    <property type="entry name" value="WD40/YVTN_repeat-like_dom_sf"/>
</dbReference>
<dbReference type="OrthoDB" id="9815657at2"/>
<dbReference type="InterPro" id="IPR036034">
    <property type="entry name" value="PDZ_sf"/>
</dbReference>
<dbReference type="CDD" id="cd07562">
    <property type="entry name" value="Peptidase_S41_TRI"/>
    <property type="match status" value="1"/>
</dbReference>
<reference evidence="12 13" key="1">
    <citation type="submission" date="2019-04" db="EMBL/GenBank/DDBJ databases">
        <title>Lewinella litorea sp. nov., isolated from a marine sand.</title>
        <authorList>
            <person name="Yoon J.-H."/>
        </authorList>
    </citation>
    <scope>NUCLEOTIDE SEQUENCE [LARGE SCALE GENOMIC DNA]</scope>
    <source>
        <strain evidence="12 13">HSMS-39</strain>
    </source>
</reference>
<feature type="active site" description="Charge relay system" evidence="8">
    <location>
        <position position="752"/>
    </location>
</feature>
<comment type="caution">
    <text evidence="12">The sequence shown here is derived from an EMBL/GenBank/DDBJ whole genome shotgun (WGS) entry which is preliminary data.</text>
</comment>
<feature type="signal peptide" evidence="10">
    <location>
        <begin position="1"/>
        <end position="20"/>
    </location>
</feature>
<keyword evidence="6 7" id="KW-0720">Serine protease</keyword>
<evidence type="ECO:0000256" key="1">
    <source>
        <dbReference type="ARBA" id="ARBA00004496"/>
    </source>
</evidence>
<keyword evidence="4 7" id="KW-0645">Protease</keyword>
<keyword evidence="5 7" id="KW-0378">Hydrolase</keyword>
<feature type="active site" description="Charge relay system" evidence="8">
    <location>
        <position position="1034"/>
    </location>
</feature>
<dbReference type="RefSeq" id="WP_136457646.1">
    <property type="nucleotide sequence ID" value="NZ_SRSF01000002.1"/>
</dbReference>
<comment type="subcellular location">
    <subcellularLocation>
        <location evidence="1 7">Cytoplasm</location>
    </subcellularLocation>
</comment>
<evidence type="ECO:0000256" key="10">
    <source>
        <dbReference type="SAM" id="SignalP"/>
    </source>
</evidence>
<dbReference type="SUPFAM" id="SSF50156">
    <property type="entry name" value="PDZ domain-like"/>
    <property type="match status" value="1"/>
</dbReference>
<dbReference type="Gene3D" id="2.30.42.10">
    <property type="match status" value="1"/>
</dbReference>
<dbReference type="InterPro" id="IPR028204">
    <property type="entry name" value="Tricorn_C1"/>
</dbReference>
<dbReference type="EMBL" id="SRSF01000002">
    <property type="protein sequence ID" value="THH40410.1"/>
    <property type="molecule type" value="Genomic_DNA"/>
</dbReference>
<dbReference type="Proteomes" id="UP000308528">
    <property type="component" value="Unassembled WGS sequence"/>
</dbReference>
<evidence type="ECO:0000256" key="5">
    <source>
        <dbReference type="ARBA" id="ARBA00022801"/>
    </source>
</evidence>
<organism evidence="12 13">
    <name type="scientific">Neolewinella litorea</name>
    <dbReference type="NCBI Taxonomy" id="2562452"/>
    <lineage>
        <taxon>Bacteria</taxon>
        <taxon>Pseudomonadati</taxon>
        <taxon>Bacteroidota</taxon>
        <taxon>Saprospiria</taxon>
        <taxon>Saprospirales</taxon>
        <taxon>Lewinellaceae</taxon>
        <taxon>Neolewinella</taxon>
    </lineage>
</organism>
<evidence type="ECO:0000256" key="2">
    <source>
        <dbReference type="ARBA" id="ARBA00008524"/>
    </source>
</evidence>
<dbReference type="Pfam" id="PF26549">
    <property type="entry name" value="Tricorn_N"/>
    <property type="match status" value="1"/>
</dbReference>
<feature type="compositionally biased region" description="Acidic residues" evidence="9">
    <location>
        <begin position="542"/>
        <end position="557"/>
    </location>
</feature>
<protein>
    <recommendedName>
        <fullName evidence="7">Tricorn protease homolog</fullName>
        <ecNumber evidence="7">3.4.21.-</ecNumber>
    </recommendedName>
</protein>
<dbReference type="Pfam" id="PF03572">
    <property type="entry name" value="Peptidase_S41"/>
    <property type="match status" value="1"/>
</dbReference>
<proteinExistence type="inferred from homology"/>
<accession>A0A4S4NVW6</accession>
<evidence type="ECO:0000256" key="6">
    <source>
        <dbReference type="ARBA" id="ARBA00022825"/>
    </source>
</evidence>
<dbReference type="InterPro" id="IPR012393">
    <property type="entry name" value="Tricorn_protease"/>
</dbReference>
<dbReference type="InterPro" id="IPR029045">
    <property type="entry name" value="ClpP/crotonase-like_dom_sf"/>
</dbReference>
<sequence>MHPRPRLLMLLFSCCSIMLAAQSTRLLRQPDLGADKIAFAYGADIWTADRDGSNVRRITSTPAVESNPHLSPDGQWLAFTSDRDGSEDVYVVPRAGGIPTRLTWHPAADQVRGWTPDGSRILFASNRESAPVPFHRLYTVATGGGPVERVSEQWGYDGSYSPDGQRIALDRMSRWDSEWRAYRGGQNTPLILLDLATQEEVLLTNEQTTDVQPTWIGEIVYFLSDRNGAMNVWAYDPAAEALRQVTQLTGSDIKWLSGHGSDLIVERDGYLHLVDPATGTLEQLTIEVVGDFPWAEPEWKDVGKQATSVSLSPTGKRALMEARGEIFTVPTEKGDSRNLTRTSGAADRAPVWSPKGDRIAWFTDASGDGYTLHLADQTGRGDTTNIPIGESKMAWNPAWSPDGKSIAFVDDDVRIRVVDLASKRIRTVDTGTNNMDRSRTEPVWSPDSRYLAYVKSGSNRFRQIWTWNRETGERNALTDAFADSFSPAWDRDGKHLYLLASTDLALGAGWANTSSMQADPNYKAYVVVLPADLESPFLPESDEEAVAEEDDDDDDDNEKGQEEPEAASEKADTARATRVVIDFDRISRRIIALPVSGANYYATAAGPAGTLFLAEENPGGEGATLKKFTLEGREAKDFAKNVRNFAVSADGQAILFQSGEQWTLAKTGADSGESGKALKPDLSMKLDRLAEWQQIFEEAYRYERDYFYDPGLHGRDWKVVYERYAPLVPYIRHRDDLTYVLDQLGGELSVGHSFVFGGDTPETEKVKVGLLGADLVRDQGRWRIARIYTTESWNPNLSSPLDRPGLDVREGTYLVGINGVELTAEDNPFRLLDGTQGKQTVLHLNSVPAFANNREVIVEPIDSENALRQRAWVEDNRRKVDSLSDGRLAYVWVPNTGGSGFVNFNRYYFAQQDKEGAIIDERFNGGGLLDDYMVDLMTRSLRAALTNEVPGGTPFTLPAGILGPKALLINERAGSGGDFFPWAFRQQGAGPLIGVTTWGGLVKSSVHYPFIDGGAMTAPDNAVFDPIKGQFIAENTGIAPDIVVRQDARSLSLGEDPQLQRAVQEVLRLLEAQKKVEVVNPPYPRPALGDERK</sequence>
<dbReference type="Pfam" id="PF26550">
    <property type="entry name" value="Tricorn_2nd"/>
    <property type="match status" value="1"/>
</dbReference>
<dbReference type="InterPro" id="IPR005151">
    <property type="entry name" value="Tail-specific_protease"/>
</dbReference>
<dbReference type="Gene3D" id="2.130.10.10">
    <property type="entry name" value="YVTN repeat-like/Quinoprotein amine dehydrogenase"/>
    <property type="match status" value="1"/>
</dbReference>
<evidence type="ECO:0000256" key="7">
    <source>
        <dbReference type="PIRNR" id="PIRNR036421"/>
    </source>
</evidence>
<dbReference type="Gene3D" id="3.90.226.10">
    <property type="entry name" value="2-enoyl-CoA Hydratase, Chain A, domain 1"/>
    <property type="match status" value="1"/>
</dbReference>
<evidence type="ECO:0000259" key="11">
    <source>
        <dbReference type="SMART" id="SM00245"/>
    </source>
</evidence>
<dbReference type="EC" id="3.4.21.-" evidence="7"/>
<feature type="domain" description="Tail specific protease" evidence="11">
    <location>
        <begin position="853"/>
        <end position="1045"/>
    </location>
</feature>
<evidence type="ECO:0000313" key="13">
    <source>
        <dbReference type="Proteomes" id="UP000308528"/>
    </source>
</evidence>
<dbReference type="PANTHER" id="PTHR43253">
    <property type="entry name" value="TRICORN PROTEASE HOMOLOG 2-RELATED"/>
    <property type="match status" value="1"/>
</dbReference>
<dbReference type="SUPFAM" id="SSF69304">
    <property type="entry name" value="Tricorn protease N-terminal domain"/>
    <property type="match status" value="1"/>
</dbReference>
<comment type="function">
    <text evidence="7">Degrades oligopeptides.</text>
</comment>
<dbReference type="GO" id="GO:0006508">
    <property type="term" value="P:proteolysis"/>
    <property type="evidence" value="ECO:0007669"/>
    <property type="project" value="UniProtKB-UniRule"/>
</dbReference>
<name>A0A4S4NVW6_9BACT</name>
<dbReference type="Gene3D" id="2.120.10.60">
    <property type="entry name" value="Tricorn protease N-terminal domain"/>
    <property type="match status" value="1"/>
</dbReference>
<keyword evidence="13" id="KW-1185">Reference proteome</keyword>
<feature type="region of interest" description="Disordered" evidence="9">
    <location>
        <begin position="332"/>
        <end position="351"/>
    </location>
</feature>
<feature type="region of interest" description="Disordered" evidence="9">
    <location>
        <begin position="542"/>
        <end position="573"/>
    </location>
</feature>
<gene>
    <name evidence="12" type="ORF">E4021_06655</name>
</gene>
<feature type="active site" description="Nucleophile" evidence="8">
    <location>
        <position position="975"/>
    </location>
</feature>
<dbReference type="SUPFAM" id="SSF52096">
    <property type="entry name" value="ClpP/crotonase"/>
    <property type="match status" value="1"/>
</dbReference>
<dbReference type="GO" id="GO:0008236">
    <property type="term" value="F:serine-type peptidase activity"/>
    <property type="evidence" value="ECO:0007669"/>
    <property type="project" value="UniProtKB-UniRule"/>
</dbReference>
<evidence type="ECO:0000256" key="8">
    <source>
        <dbReference type="PIRSR" id="PIRSR036421-1"/>
    </source>
</evidence>
<dbReference type="PIRSF" id="PIRSF036421">
    <property type="entry name" value="Tricorn_protease"/>
    <property type="match status" value="1"/>
</dbReference>